<evidence type="ECO:0000313" key="1">
    <source>
        <dbReference type="Proteomes" id="UP000046392"/>
    </source>
</evidence>
<dbReference type="AlphaFoldDB" id="A0A0N5C1H8"/>
<dbReference type="WBParaSite" id="SPAL_0001185200.1">
    <property type="protein sequence ID" value="SPAL_0001185200.1"/>
    <property type="gene ID" value="SPAL_0001185200"/>
</dbReference>
<proteinExistence type="predicted"/>
<keyword evidence="1" id="KW-1185">Reference proteome</keyword>
<accession>A0A0N5C1H8</accession>
<sequence>MADIPYEELLDLPINGVQLNERNNEEQEIVILENNPEINFSNDEMDLVIESVLNRYSRTLKEMSSTVEAVLLLLELDEPVTSLERKLLWASESHIHLLKFYIRRKNELLASLGEDPSSNQQVELEARCQASVSKQLDYCVIRTTDDLTTVYQSICRIEGITVQICVNGFEVVMFPSTIALPTLSALRIKYISGKLSGILPDKLKFLWFEGSIKVSETSPLTLSGLSSLEILVVNTCSTL</sequence>
<name>A0A0N5C1H8_STREA</name>
<organism evidence="1 2">
    <name type="scientific">Strongyloides papillosus</name>
    <name type="common">Intestinal threadworm</name>
    <dbReference type="NCBI Taxonomy" id="174720"/>
    <lineage>
        <taxon>Eukaryota</taxon>
        <taxon>Metazoa</taxon>
        <taxon>Ecdysozoa</taxon>
        <taxon>Nematoda</taxon>
        <taxon>Chromadorea</taxon>
        <taxon>Rhabditida</taxon>
        <taxon>Tylenchina</taxon>
        <taxon>Panagrolaimomorpha</taxon>
        <taxon>Strongyloidoidea</taxon>
        <taxon>Strongyloididae</taxon>
        <taxon>Strongyloides</taxon>
    </lineage>
</organism>
<evidence type="ECO:0000313" key="2">
    <source>
        <dbReference type="WBParaSite" id="SPAL_0001185200.1"/>
    </source>
</evidence>
<dbReference type="Proteomes" id="UP000046392">
    <property type="component" value="Unplaced"/>
</dbReference>
<reference evidence="2" key="1">
    <citation type="submission" date="2017-02" db="UniProtKB">
        <authorList>
            <consortium name="WormBaseParasite"/>
        </authorList>
    </citation>
    <scope>IDENTIFICATION</scope>
</reference>
<protein>
    <submittedName>
        <fullName evidence="2">Ubiquitin-like domain-containing protein</fullName>
    </submittedName>
</protein>